<feature type="domain" description="Reverse transcriptase" evidence="1">
    <location>
        <begin position="499"/>
        <end position="612"/>
    </location>
</feature>
<organism evidence="3 4">
    <name type="scientific">Loxostege sticticalis</name>
    <name type="common">Beet webworm moth</name>
    <dbReference type="NCBI Taxonomy" id="481309"/>
    <lineage>
        <taxon>Eukaryota</taxon>
        <taxon>Metazoa</taxon>
        <taxon>Ecdysozoa</taxon>
        <taxon>Arthropoda</taxon>
        <taxon>Hexapoda</taxon>
        <taxon>Insecta</taxon>
        <taxon>Pterygota</taxon>
        <taxon>Neoptera</taxon>
        <taxon>Endopterygota</taxon>
        <taxon>Lepidoptera</taxon>
        <taxon>Glossata</taxon>
        <taxon>Ditrysia</taxon>
        <taxon>Pyraloidea</taxon>
        <taxon>Crambidae</taxon>
        <taxon>Pyraustinae</taxon>
        <taxon>Loxostege</taxon>
    </lineage>
</organism>
<dbReference type="InterPro" id="IPR000477">
    <property type="entry name" value="RT_dom"/>
</dbReference>
<gene>
    <name evidence="3" type="ORF">ABMA27_010524</name>
</gene>
<evidence type="ECO:0008006" key="5">
    <source>
        <dbReference type="Google" id="ProtNLM"/>
    </source>
</evidence>
<dbReference type="PANTHER" id="PTHR19446">
    <property type="entry name" value="REVERSE TRANSCRIPTASES"/>
    <property type="match status" value="1"/>
</dbReference>
<dbReference type="Pfam" id="PF03372">
    <property type="entry name" value="Exo_endo_phos"/>
    <property type="match status" value="1"/>
</dbReference>
<comment type="caution">
    <text evidence="3">The sequence shown here is derived from an EMBL/GenBank/DDBJ whole genome shotgun (WGS) entry which is preliminary data.</text>
</comment>
<dbReference type="Pfam" id="PF00078">
    <property type="entry name" value="RVT_1"/>
    <property type="match status" value="1"/>
</dbReference>
<evidence type="ECO:0000259" key="1">
    <source>
        <dbReference type="Pfam" id="PF00078"/>
    </source>
</evidence>
<dbReference type="InterPro" id="IPR005135">
    <property type="entry name" value="Endo/exonuclease/phosphatase"/>
</dbReference>
<evidence type="ECO:0000259" key="2">
    <source>
        <dbReference type="Pfam" id="PF03372"/>
    </source>
</evidence>
<feature type="domain" description="Endonuclease/exonuclease/phosphatase" evidence="2">
    <location>
        <begin position="9"/>
        <end position="231"/>
    </location>
</feature>
<evidence type="ECO:0000313" key="3">
    <source>
        <dbReference type="EMBL" id="KAL0860217.1"/>
    </source>
</evidence>
<reference evidence="3 4" key="1">
    <citation type="submission" date="2024-06" db="EMBL/GenBank/DDBJ databases">
        <title>A chromosome-level genome assembly of beet webworm, Loxostege sticticalis.</title>
        <authorList>
            <person name="Zhang Y."/>
        </authorList>
    </citation>
    <scope>NUCLEOTIDE SEQUENCE [LARGE SCALE GENOMIC DNA]</scope>
    <source>
        <strain evidence="3">AQ026</strain>
        <tissue evidence="3">Whole body</tissue>
    </source>
</reference>
<evidence type="ECO:0000313" key="4">
    <source>
        <dbReference type="Proteomes" id="UP001549920"/>
    </source>
</evidence>
<dbReference type="Gene3D" id="3.60.10.10">
    <property type="entry name" value="Endonuclease/exonuclease/phosphatase"/>
    <property type="match status" value="1"/>
</dbReference>
<accession>A0ABR3H5Z8</accession>
<protein>
    <recommendedName>
        <fullName evidence="5">Reverse transcriptase domain-containing protein</fullName>
    </recommendedName>
</protein>
<dbReference type="Proteomes" id="UP001549920">
    <property type="component" value="Unassembled WGS sequence"/>
</dbReference>
<keyword evidence="4" id="KW-1185">Reference proteome</keyword>
<dbReference type="InterPro" id="IPR043502">
    <property type="entry name" value="DNA/RNA_pol_sf"/>
</dbReference>
<dbReference type="SUPFAM" id="SSF56672">
    <property type="entry name" value="DNA/RNA polymerases"/>
    <property type="match status" value="1"/>
</dbReference>
<dbReference type="SUPFAM" id="SSF56219">
    <property type="entry name" value="DNase I-like"/>
    <property type="match status" value="1"/>
</dbReference>
<dbReference type="EMBL" id="JBEUOH010000026">
    <property type="protein sequence ID" value="KAL0860217.1"/>
    <property type="molecule type" value="Genomic_DNA"/>
</dbReference>
<sequence length="627" mass="71245">MNRNIIKVVSFNCKSVKRSVEHVRQLCLSSDIIALQETWLLPDDISFLNDINKDFGSTGTSAVDTAAGMLRGRPHGGVALLWNKHIFQNVSIVKCGNPRVCAIEVSMGPKSFLVFSVYMPTDKLDNLVDFTDCLGLVSAIIGSYSTESIYILGDFNAHPTELFFNELISFCSDEQWTCADVDILGLQSGTYTFISEAHGSKRWLDHCVATKSAFRSIVNVFVKYDVGWSDHFPLIVECNIDVINELRHCCDHTCNDVGHRLIIDKLYNNIVKALCQSAINSYPAKSRIQFKKNPVTGWNRHVSEAHREARCKFQIWVSYGKPNSGPVYEEMKVSRRMFKSRLKWCQNHEEQLKMHIIASHHGKQDFRNFWKSTNNLNSKSSLHVSVDGINEPKCIANVFKDHFCIKSPLGTSRSQCTMGPSGQEMVTRFKAKDIRDNIKSMKRGKSPGHDGLSIEHLQHAGPHLARVLAMLFNFCIGHAYLPEEMIKTVVVPIVKNKTGDISDKTNYRPISLATILAKVLDGLLDSQLDKFIKLHDNQFGFRPGLSTETAILCLKQTVKYYTERNTPVFACFLDLSRAFDLVYYDILWQKLSDIKVPTELNNIFKFWYRNQVNFVKWSNVLSEPYGL</sequence>
<name>A0ABR3H5Z8_LOXSC</name>
<proteinExistence type="predicted"/>
<dbReference type="InterPro" id="IPR036691">
    <property type="entry name" value="Endo/exonu/phosph_ase_sf"/>
</dbReference>